<dbReference type="AlphaFoldDB" id="A0A0K1PI58"/>
<feature type="domain" description="Glycosyl transferase family 1" evidence="1">
    <location>
        <begin position="202"/>
        <end position="345"/>
    </location>
</feature>
<dbReference type="PANTHER" id="PTHR45947">
    <property type="entry name" value="SULFOQUINOVOSYL TRANSFERASE SQD2"/>
    <property type="match status" value="1"/>
</dbReference>
<name>A0A0K1PI58_9BACT</name>
<dbReference type="KEGG" id="vin:AKJ08_3488"/>
<proteinExistence type="predicted"/>
<gene>
    <name evidence="2" type="ORF">AKJ08_3488</name>
</gene>
<dbReference type="InterPro" id="IPR001296">
    <property type="entry name" value="Glyco_trans_1"/>
</dbReference>
<protein>
    <submittedName>
        <fullName evidence="2">Glycosyl transferase, group 1</fullName>
    </submittedName>
</protein>
<dbReference type="OrthoDB" id="9790710at2"/>
<dbReference type="Proteomes" id="UP000055590">
    <property type="component" value="Chromosome"/>
</dbReference>
<dbReference type="EMBL" id="CP012332">
    <property type="protein sequence ID" value="AKU93101.1"/>
    <property type="molecule type" value="Genomic_DNA"/>
</dbReference>
<dbReference type="SUPFAM" id="SSF53756">
    <property type="entry name" value="UDP-Glycosyltransferase/glycogen phosphorylase"/>
    <property type="match status" value="1"/>
</dbReference>
<dbReference type="STRING" id="1391653.AKJ08_3488"/>
<dbReference type="GO" id="GO:0016757">
    <property type="term" value="F:glycosyltransferase activity"/>
    <property type="evidence" value="ECO:0007669"/>
    <property type="project" value="InterPro"/>
</dbReference>
<dbReference type="Gene3D" id="3.40.50.2000">
    <property type="entry name" value="Glycogen Phosphorylase B"/>
    <property type="match status" value="1"/>
</dbReference>
<dbReference type="Pfam" id="PF00534">
    <property type="entry name" value="Glycos_transf_1"/>
    <property type="match status" value="1"/>
</dbReference>
<reference evidence="2 3" key="1">
    <citation type="submission" date="2015-08" db="EMBL/GenBank/DDBJ databases">
        <authorList>
            <person name="Babu N.S."/>
            <person name="Beckwith C.J."/>
            <person name="Beseler K.G."/>
            <person name="Brison A."/>
            <person name="Carone J.V."/>
            <person name="Caskin T.P."/>
            <person name="Diamond M."/>
            <person name="Durham M.E."/>
            <person name="Foxe J.M."/>
            <person name="Go M."/>
            <person name="Henderson B.A."/>
            <person name="Jones I.B."/>
            <person name="McGettigan J.A."/>
            <person name="Micheletti S.J."/>
            <person name="Nasrallah M.E."/>
            <person name="Ortiz D."/>
            <person name="Piller C.R."/>
            <person name="Privatt S.R."/>
            <person name="Schneider S.L."/>
            <person name="Sharp S."/>
            <person name="Smith T.C."/>
            <person name="Stanton J.D."/>
            <person name="Ullery H.E."/>
            <person name="Wilson R.J."/>
            <person name="Serrano M.G."/>
            <person name="Buck G."/>
            <person name="Lee V."/>
            <person name="Wang Y."/>
            <person name="Carvalho R."/>
            <person name="Voegtly L."/>
            <person name="Shi R."/>
            <person name="Duckworth R."/>
            <person name="Johnson A."/>
            <person name="Loviza R."/>
            <person name="Walstead R."/>
            <person name="Shah Z."/>
            <person name="Kiflezghi M."/>
            <person name="Wade K."/>
            <person name="Ball S.L."/>
            <person name="Bradley K.W."/>
            <person name="Asai D.J."/>
            <person name="Bowman C.A."/>
            <person name="Russell D.A."/>
            <person name="Pope W.H."/>
            <person name="Jacobs-Sera D."/>
            <person name="Hendrix R.W."/>
            <person name="Hatfull G.F."/>
        </authorList>
    </citation>
    <scope>NUCLEOTIDE SEQUENCE [LARGE SCALE GENOMIC DNA]</scope>
    <source>
        <strain evidence="2 3">DSM 27710</strain>
    </source>
</reference>
<accession>A0A0K1PI58</accession>
<evidence type="ECO:0000259" key="1">
    <source>
        <dbReference type="Pfam" id="PF00534"/>
    </source>
</evidence>
<evidence type="ECO:0000313" key="2">
    <source>
        <dbReference type="EMBL" id="AKU93101.1"/>
    </source>
</evidence>
<dbReference type="PATRIC" id="fig|1391653.3.peg.3639"/>
<evidence type="ECO:0000313" key="3">
    <source>
        <dbReference type="Proteomes" id="UP000055590"/>
    </source>
</evidence>
<sequence length="389" mass="43788">MKQKILVVARVYLPGERAGGPVRSIANMVASLYGKLQFHILCGDRDRGDKGSYDGLPLNEWVELGNARACYLTPEGRFIRIAEVLHEDYDVVYLNSFFDPEFSILPLILRKFFGRRASRWILAPRGEFSEGALGIKAAKKRAFILFSKMAGLHKGVIWHASTLHEVRDIERIMGRGLEIRVATNLAAPDDGEIERGCLAAKRPGELRIVSISRITRKKNLHFAINLLRDVDARVTFDIFGPIADEQYWEQCVVAIRDLPPNINVTYRGVLAHEQVGEVFSSYDVFLFPTLGENFGHACIEALRSGCVLLVSDQTPWLELEANRVGWALSLDNYEKFQEALRTLAAFGSHEMQSMRDSCRAYASEKLSEINSLQPWEALFSGSHRETLGS</sequence>
<dbReference type="CDD" id="cd03801">
    <property type="entry name" value="GT4_PimA-like"/>
    <property type="match status" value="1"/>
</dbReference>
<dbReference type="RefSeq" id="WP_082343304.1">
    <property type="nucleotide sequence ID" value="NZ_CP012332.1"/>
</dbReference>
<organism evidence="2 3">
    <name type="scientific">Vulgatibacter incomptus</name>
    <dbReference type="NCBI Taxonomy" id="1391653"/>
    <lineage>
        <taxon>Bacteria</taxon>
        <taxon>Pseudomonadati</taxon>
        <taxon>Myxococcota</taxon>
        <taxon>Myxococcia</taxon>
        <taxon>Myxococcales</taxon>
        <taxon>Cystobacterineae</taxon>
        <taxon>Vulgatibacteraceae</taxon>
        <taxon>Vulgatibacter</taxon>
    </lineage>
</organism>
<dbReference type="InterPro" id="IPR050194">
    <property type="entry name" value="Glycosyltransferase_grp1"/>
</dbReference>
<keyword evidence="2" id="KW-0808">Transferase</keyword>
<dbReference type="PANTHER" id="PTHR45947:SF3">
    <property type="entry name" value="SULFOQUINOVOSYL TRANSFERASE SQD2"/>
    <property type="match status" value="1"/>
</dbReference>
<keyword evidence="3" id="KW-1185">Reference proteome</keyword>